<evidence type="ECO:0000313" key="6">
    <source>
        <dbReference type="EMBL" id="TMQ73454.1"/>
    </source>
</evidence>
<dbReference type="InterPro" id="IPR020892">
    <property type="entry name" value="Cyclophilin-type_PPIase_CS"/>
</dbReference>
<dbReference type="GO" id="GO:0003755">
    <property type="term" value="F:peptidyl-prolyl cis-trans isomerase activity"/>
    <property type="evidence" value="ECO:0007669"/>
    <property type="project" value="UniProtKB-UniRule"/>
</dbReference>
<evidence type="ECO:0000259" key="5">
    <source>
        <dbReference type="PROSITE" id="PS50072"/>
    </source>
</evidence>
<comment type="caution">
    <text evidence="6">The sequence shown here is derived from an EMBL/GenBank/DDBJ whole genome shotgun (WGS) entry which is preliminary data.</text>
</comment>
<dbReference type="SUPFAM" id="SSF50891">
    <property type="entry name" value="Cyclophilin-like"/>
    <property type="match status" value="1"/>
</dbReference>
<comment type="catalytic activity">
    <reaction evidence="3">
        <text>[protein]-peptidylproline (omega=180) = [protein]-peptidylproline (omega=0)</text>
        <dbReference type="Rhea" id="RHEA:16237"/>
        <dbReference type="Rhea" id="RHEA-COMP:10747"/>
        <dbReference type="Rhea" id="RHEA-COMP:10748"/>
        <dbReference type="ChEBI" id="CHEBI:83833"/>
        <dbReference type="ChEBI" id="CHEBI:83834"/>
        <dbReference type="EC" id="5.2.1.8"/>
    </reaction>
</comment>
<evidence type="ECO:0000256" key="3">
    <source>
        <dbReference type="RuleBase" id="RU363019"/>
    </source>
</evidence>
<dbReference type="Gene3D" id="2.40.100.10">
    <property type="entry name" value="Cyclophilin-like"/>
    <property type="match status" value="1"/>
</dbReference>
<evidence type="ECO:0000256" key="4">
    <source>
        <dbReference type="SAM" id="MobiDB-lite"/>
    </source>
</evidence>
<name>A0A538UC40_UNCEI</name>
<dbReference type="EMBL" id="VBPA01000002">
    <property type="protein sequence ID" value="TMQ73454.1"/>
    <property type="molecule type" value="Genomic_DNA"/>
</dbReference>
<organism evidence="6 7">
    <name type="scientific">Eiseniibacteriota bacterium</name>
    <dbReference type="NCBI Taxonomy" id="2212470"/>
    <lineage>
        <taxon>Bacteria</taxon>
        <taxon>Candidatus Eiseniibacteriota</taxon>
    </lineage>
</organism>
<dbReference type="EC" id="5.2.1.8" evidence="3"/>
<feature type="domain" description="PPIase cyclophilin-type" evidence="5">
    <location>
        <begin position="41"/>
        <end position="208"/>
    </location>
</feature>
<keyword evidence="1 3" id="KW-0697">Rotamase</keyword>
<keyword evidence="3" id="KW-0732">Signal</keyword>
<sequence length="240" mass="24966">MHRLVTSCALLIATAAGAQAAATHTPSTKPAKATAQATGPQVAVLETAQGTIVVKLDEKDAPKTTANFKKLVREKFFDGTYFHRVIPGFMIQGGDPNTKDEDPSNDGIGGPGYTVPAEIKLVHVRGAVATARIGDQANPSRASNGSQFFIDVKDQPSLDAGGYTVFGHVISGMDAVDKIVALGSDPSTPRGAAGPNPGKKALVLHATLEPLSKWEKPVEQAAKPAENKTTTAEAKSDSSK</sequence>
<dbReference type="CDD" id="cd00317">
    <property type="entry name" value="cyclophilin"/>
    <property type="match status" value="1"/>
</dbReference>
<feature type="chain" id="PRO_5022268342" description="Peptidyl-prolyl cis-trans isomerase" evidence="3">
    <location>
        <begin position="21"/>
        <end position="240"/>
    </location>
</feature>
<protein>
    <recommendedName>
        <fullName evidence="3">Peptidyl-prolyl cis-trans isomerase</fullName>
        <shortName evidence="3">PPIase</shortName>
        <ecNumber evidence="3">5.2.1.8</ecNumber>
    </recommendedName>
</protein>
<feature type="region of interest" description="Disordered" evidence="4">
    <location>
        <begin position="213"/>
        <end position="240"/>
    </location>
</feature>
<dbReference type="Pfam" id="PF00160">
    <property type="entry name" value="Pro_isomerase"/>
    <property type="match status" value="1"/>
</dbReference>
<dbReference type="InterPro" id="IPR002130">
    <property type="entry name" value="Cyclophilin-type_PPIase_dom"/>
</dbReference>
<comment type="similarity">
    <text evidence="3">Belongs to the cyclophilin-type PPIase family.</text>
</comment>
<dbReference type="Proteomes" id="UP000319836">
    <property type="component" value="Unassembled WGS sequence"/>
</dbReference>
<evidence type="ECO:0000256" key="2">
    <source>
        <dbReference type="ARBA" id="ARBA00023235"/>
    </source>
</evidence>
<dbReference type="GO" id="GO:0006457">
    <property type="term" value="P:protein folding"/>
    <property type="evidence" value="ECO:0007669"/>
    <property type="project" value="InterPro"/>
</dbReference>
<dbReference type="PANTHER" id="PTHR45625:SF4">
    <property type="entry name" value="PEPTIDYLPROLYL ISOMERASE DOMAIN AND WD REPEAT-CONTAINING PROTEIN 1"/>
    <property type="match status" value="1"/>
</dbReference>
<keyword evidence="2 3" id="KW-0413">Isomerase</keyword>
<evidence type="ECO:0000313" key="7">
    <source>
        <dbReference type="Proteomes" id="UP000319836"/>
    </source>
</evidence>
<dbReference type="InterPro" id="IPR029000">
    <property type="entry name" value="Cyclophilin-like_dom_sf"/>
</dbReference>
<feature type="signal peptide" evidence="3">
    <location>
        <begin position="1"/>
        <end position="20"/>
    </location>
</feature>
<reference evidence="6 7" key="1">
    <citation type="journal article" date="2019" name="Nat. Microbiol.">
        <title>Mediterranean grassland soil C-N compound turnover is dependent on rainfall and depth, and is mediated by genomically divergent microorganisms.</title>
        <authorList>
            <person name="Diamond S."/>
            <person name="Andeer P.F."/>
            <person name="Li Z."/>
            <person name="Crits-Christoph A."/>
            <person name="Burstein D."/>
            <person name="Anantharaman K."/>
            <person name="Lane K.R."/>
            <person name="Thomas B.C."/>
            <person name="Pan C."/>
            <person name="Northen T.R."/>
            <person name="Banfield J.F."/>
        </authorList>
    </citation>
    <scope>NUCLEOTIDE SEQUENCE [LARGE SCALE GENOMIC DNA]</scope>
    <source>
        <strain evidence="6">WS_10</strain>
    </source>
</reference>
<accession>A0A538UC40</accession>
<dbReference type="PROSITE" id="PS00170">
    <property type="entry name" value="CSA_PPIASE_1"/>
    <property type="match status" value="1"/>
</dbReference>
<dbReference type="InterPro" id="IPR044666">
    <property type="entry name" value="Cyclophilin_A-like"/>
</dbReference>
<dbReference type="PRINTS" id="PR00153">
    <property type="entry name" value="CSAPPISMRASE"/>
</dbReference>
<evidence type="ECO:0000256" key="1">
    <source>
        <dbReference type="ARBA" id="ARBA00023110"/>
    </source>
</evidence>
<comment type="function">
    <text evidence="3">PPIases accelerate the folding of proteins. It catalyzes the cis-trans isomerization of proline imidic peptide bonds in oligopeptides.</text>
</comment>
<dbReference type="PANTHER" id="PTHR45625">
    <property type="entry name" value="PEPTIDYL-PROLYL CIS-TRANS ISOMERASE-RELATED"/>
    <property type="match status" value="1"/>
</dbReference>
<proteinExistence type="inferred from homology"/>
<gene>
    <name evidence="6" type="ORF">E6K80_00020</name>
</gene>
<dbReference type="PROSITE" id="PS50072">
    <property type="entry name" value="CSA_PPIASE_2"/>
    <property type="match status" value="1"/>
</dbReference>
<dbReference type="AlphaFoldDB" id="A0A538UC40"/>